<reference evidence="2 3" key="1">
    <citation type="journal article" date="2012" name="J. Bacteriol.">
        <title>Genome Sequence of Pectin-Degrading Alishewanella agri, Isolated from Landfill Soil.</title>
        <authorList>
            <person name="Kim J."/>
            <person name="Jung J."/>
            <person name="Sung J.S."/>
            <person name="Chun J."/>
            <person name="Park W."/>
        </authorList>
    </citation>
    <scope>NUCLEOTIDE SEQUENCE [LARGE SCALE GENOMIC DNA]</scope>
    <source>
        <strain evidence="2 3">BL06</strain>
    </source>
</reference>
<evidence type="ECO:0000256" key="1">
    <source>
        <dbReference type="SAM" id="SignalP"/>
    </source>
</evidence>
<evidence type="ECO:0000313" key="3">
    <source>
        <dbReference type="Proteomes" id="UP000035062"/>
    </source>
</evidence>
<gene>
    <name evidence="2" type="ORF">AGRI_03279</name>
</gene>
<dbReference type="STRING" id="1195246.AGRI_03279"/>
<accession>I9P4H6</accession>
<proteinExistence type="predicted"/>
<feature type="signal peptide" evidence="1">
    <location>
        <begin position="1"/>
        <end position="18"/>
    </location>
</feature>
<protein>
    <submittedName>
        <fullName evidence="2">Uncharacterized protein</fullName>
    </submittedName>
</protein>
<dbReference type="RefSeq" id="WP_008983591.1">
    <property type="nucleotide sequence ID" value="NZ_AKKU01000009.1"/>
</dbReference>
<dbReference type="Proteomes" id="UP000035062">
    <property type="component" value="Unassembled WGS sequence"/>
</dbReference>
<organism evidence="2 3">
    <name type="scientific">Alishewanella agri BL06</name>
    <dbReference type="NCBI Taxonomy" id="1195246"/>
    <lineage>
        <taxon>Bacteria</taxon>
        <taxon>Pseudomonadati</taxon>
        <taxon>Pseudomonadota</taxon>
        <taxon>Gammaproteobacteria</taxon>
        <taxon>Alteromonadales</taxon>
        <taxon>Alteromonadaceae</taxon>
        <taxon>Alishewanella</taxon>
    </lineage>
</organism>
<dbReference type="AlphaFoldDB" id="I9P4H6"/>
<evidence type="ECO:0000313" key="2">
    <source>
        <dbReference type="EMBL" id="EIW89882.1"/>
    </source>
</evidence>
<comment type="caution">
    <text evidence="2">The sequence shown here is derived from an EMBL/GenBank/DDBJ whole genome shotgun (WGS) entry which is preliminary data.</text>
</comment>
<keyword evidence="1" id="KW-0732">Signal</keyword>
<sequence>MLKRLCLLLGLVSLALPAQELPGQPVQYLLSEISSSAAQQLALADGSLWRLTAARALTRGSPILISGRNLKTGAEAHSGGFSFRLSYDSGSLQPQSGTKLKLIAMQQDGKRLLLSEQLQALVYDADRMQSRHFQGNSEVIVSQDGQRLIYLPSLQQIRIRVLATSP</sequence>
<name>I9P4H6_9ALTE</name>
<dbReference type="EMBL" id="AKKU01000009">
    <property type="protein sequence ID" value="EIW89882.1"/>
    <property type="molecule type" value="Genomic_DNA"/>
</dbReference>
<keyword evidence="3" id="KW-1185">Reference proteome</keyword>
<feature type="chain" id="PRO_5003723308" evidence="1">
    <location>
        <begin position="19"/>
        <end position="166"/>
    </location>
</feature>
<dbReference type="PATRIC" id="fig|1195246.3.peg.638"/>